<dbReference type="Pfam" id="PF01844">
    <property type="entry name" value="HNH"/>
    <property type="match status" value="1"/>
</dbReference>
<organism evidence="2 3">
    <name type="scientific">Fusobacterium ulcerans</name>
    <dbReference type="NCBI Taxonomy" id="861"/>
    <lineage>
        <taxon>Bacteria</taxon>
        <taxon>Fusobacteriati</taxon>
        <taxon>Fusobacteriota</taxon>
        <taxon>Fusobacteriia</taxon>
        <taxon>Fusobacteriales</taxon>
        <taxon>Fusobacteriaceae</taxon>
        <taxon>Fusobacterium</taxon>
    </lineage>
</organism>
<dbReference type="RefSeq" id="WP_005980067.1">
    <property type="nucleotide sequence ID" value="NZ_CABKNW010000004.1"/>
</dbReference>
<dbReference type="GO" id="GO:0008270">
    <property type="term" value="F:zinc ion binding"/>
    <property type="evidence" value="ECO:0007669"/>
    <property type="project" value="InterPro"/>
</dbReference>
<dbReference type="GO" id="GO:0003676">
    <property type="term" value="F:nucleic acid binding"/>
    <property type="evidence" value="ECO:0007669"/>
    <property type="project" value="InterPro"/>
</dbReference>
<name>A0AAX2JAP8_9FUSO</name>
<dbReference type="Gene3D" id="1.10.30.50">
    <property type="match status" value="1"/>
</dbReference>
<accession>A0AAX2JAP8</accession>
<dbReference type="CDD" id="cd00085">
    <property type="entry name" value="HNHc"/>
    <property type="match status" value="1"/>
</dbReference>
<keyword evidence="2" id="KW-0378">Hydrolase</keyword>
<evidence type="ECO:0000259" key="1">
    <source>
        <dbReference type="Pfam" id="PF01844"/>
    </source>
</evidence>
<dbReference type="GeneID" id="78456284"/>
<evidence type="ECO:0000313" key="2">
    <source>
        <dbReference type="EMBL" id="SQJ03970.1"/>
    </source>
</evidence>
<keyword evidence="2" id="KW-0540">Nuclease</keyword>
<gene>
    <name evidence="2" type="ORF">NCTC12112_01733</name>
</gene>
<dbReference type="AlphaFoldDB" id="A0AAX2JAP8"/>
<dbReference type="EMBL" id="LS483487">
    <property type="protein sequence ID" value="SQJ03970.1"/>
    <property type="molecule type" value="Genomic_DNA"/>
</dbReference>
<dbReference type="KEGG" id="ful:C4N20_15760"/>
<evidence type="ECO:0000313" key="3">
    <source>
        <dbReference type="Proteomes" id="UP000249008"/>
    </source>
</evidence>
<sequence length="211" mass="24959">MDKNDYRNTTYCKKLEKISGKKEELKEIIRTHNHPLTNNFYNIVRNEFKGNYLEIYNYKCAYCGTSVFVLDPDLFEIDHYKNEASCSSTGEAGALENLVVACRSCNRSKGGLRIKDEYLEKLQPDKEEIKKIFYREDDYGIKIKPEYEEDSEILKFYKTLKLDYEFRKLDFLLLNLEGLYESLENGDLKIRIGDLKGRIRKKRSLKNKIIK</sequence>
<feature type="domain" description="HNH" evidence="1">
    <location>
        <begin position="60"/>
        <end position="110"/>
    </location>
</feature>
<keyword evidence="2" id="KW-0255">Endonuclease</keyword>
<proteinExistence type="predicted"/>
<dbReference type="InterPro" id="IPR003615">
    <property type="entry name" value="HNH_nuc"/>
</dbReference>
<dbReference type="Proteomes" id="UP000249008">
    <property type="component" value="Chromosome 1"/>
</dbReference>
<dbReference type="InterPro" id="IPR002711">
    <property type="entry name" value="HNH"/>
</dbReference>
<dbReference type="GO" id="GO:0004519">
    <property type="term" value="F:endonuclease activity"/>
    <property type="evidence" value="ECO:0007669"/>
    <property type="project" value="UniProtKB-KW"/>
</dbReference>
<protein>
    <submittedName>
        <fullName evidence="2">HNH endonuclease</fullName>
    </submittedName>
</protein>
<reference evidence="2 3" key="1">
    <citation type="submission" date="2018-06" db="EMBL/GenBank/DDBJ databases">
        <authorList>
            <consortium name="Pathogen Informatics"/>
            <person name="Doyle S."/>
        </authorList>
    </citation>
    <scope>NUCLEOTIDE SEQUENCE [LARGE SCALE GENOMIC DNA]</scope>
    <source>
        <strain evidence="2 3">NCTC12112</strain>
    </source>
</reference>